<name>A0A0F9KWS8_9ZZZZ</name>
<evidence type="ECO:0000313" key="1">
    <source>
        <dbReference type="EMBL" id="KKM26548.1"/>
    </source>
</evidence>
<proteinExistence type="predicted"/>
<dbReference type="AlphaFoldDB" id="A0A0F9KWS8"/>
<dbReference type="EMBL" id="LAZR01012492">
    <property type="protein sequence ID" value="KKM26548.1"/>
    <property type="molecule type" value="Genomic_DNA"/>
</dbReference>
<comment type="caution">
    <text evidence="1">The sequence shown here is derived from an EMBL/GenBank/DDBJ whole genome shotgun (WGS) entry which is preliminary data.</text>
</comment>
<organism evidence="1">
    <name type="scientific">marine sediment metagenome</name>
    <dbReference type="NCBI Taxonomy" id="412755"/>
    <lineage>
        <taxon>unclassified sequences</taxon>
        <taxon>metagenomes</taxon>
        <taxon>ecological metagenomes</taxon>
    </lineage>
</organism>
<sequence length="34" mass="4052">MPAPEEKSDKKMEMQERAETYMDTIICNKRFDGK</sequence>
<gene>
    <name evidence="1" type="ORF">LCGC14_1583660</name>
</gene>
<accession>A0A0F9KWS8</accession>
<reference evidence="1" key="1">
    <citation type="journal article" date="2015" name="Nature">
        <title>Complex archaea that bridge the gap between prokaryotes and eukaryotes.</title>
        <authorList>
            <person name="Spang A."/>
            <person name="Saw J.H."/>
            <person name="Jorgensen S.L."/>
            <person name="Zaremba-Niedzwiedzka K."/>
            <person name="Martijn J."/>
            <person name="Lind A.E."/>
            <person name="van Eijk R."/>
            <person name="Schleper C."/>
            <person name="Guy L."/>
            <person name="Ettema T.J."/>
        </authorList>
    </citation>
    <scope>NUCLEOTIDE SEQUENCE</scope>
</reference>
<protein>
    <submittedName>
        <fullName evidence="1">Uncharacterized protein</fullName>
    </submittedName>
</protein>